<organism evidence="2 3">
    <name type="scientific">Dorcoceras hygrometricum</name>
    <dbReference type="NCBI Taxonomy" id="472368"/>
    <lineage>
        <taxon>Eukaryota</taxon>
        <taxon>Viridiplantae</taxon>
        <taxon>Streptophyta</taxon>
        <taxon>Embryophyta</taxon>
        <taxon>Tracheophyta</taxon>
        <taxon>Spermatophyta</taxon>
        <taxon>Magnoliopsida</taxon>
        <taxon>eudicotyledons</taxon>
        <taxon>Gunneridae</taxon>
        <taxon>Pentapetalae</taxon>
        <taxon>asterids</taxon>
        <taxon>lamiids</taxon>
        <taxon>Lamiales</taxon>
        <taxon>Gesneriaceae</taxon>
        <taxon>Didymocarpoideae</taxon>
        <taxon>Trichosporeae</taxon>
        <taxon>Loxocarpinae</taxon>
        <taxon>Dorcoceras</taxon>
    </lineage>
</organism>
<gene>
    <name evidence="2" type="ORF">F511_40752</name>
</gene>
<evidence type="ECO:0000313" key="3">
    <source>
        <dbReference type="Proteomes" id="UP000250235"/>
    </source>
</evidence>
<reference evidence="2 3" key="1">
    <citation type="journal article" date="2015" name="Proc. Natl. Acad. Sci. U.S.A.">
        <title>The resurrection genome of Boea hygrometrica: A blueprint for survival of dehydration.</title>
        <authorList>
            <person name="Xiao L."/>
            <person name="Yang G."/>
            <person name="Zhang L."/>
            <person name="Yang X."/>
            <person name="Zhao S."/>
            <person name="Ji Z."/>
            <person name="Zhou Q."/>
            <person name="Hu M."/>
            <person name="Wang Y."/>
            <person name="Chen M."/>
            <person name="Xu Y."/>
            <person name="Jin H."/>
            <person name="Xiao X."/>
            <person name="Hu G."/>
            <person name="Bao F."/>
            <person name="Hu Y."/>
            <person name="Wan P."/>
            <person name="Li L."/>
            <person name="Deng X."/>
            <person name="Kuang T."/>
            <person name="Xiang C."/>
            <person name="Zhu J.K."/>
            <person name="Oliver M.J."/>
            <person name="He Y."/>
        </authorList>
    </citation>
    <scope>NUCLEOTIDE SEQUENCE [LARGE SCALE GENOMIC DNA]</scope>
    <source>
        <strain evidence="3">cv. XS01</strain>
    </source>
</reference>
<dbReference type="Proteomes" id="UP000250235">
    <property type="component" value="Unassembled WGS sequence"/>
</dbReference>
<keyword evidence="3" id="KW-1185">Reference proteome</keyword>
<accession>A0A2Z7AXV9</accession>
<feature type="region of interest" description="Disordered" evidence="1">
    <location>
        <begin position="107"/>
        <end position="138"/>
    </location>
</feature>
<dbReference type="EMBL" id="KV011326">
    <property type="protein sequence ID" value="KZV26303.1"/>
    <property type="molecule type" value="Genomic_DNA"/>
</dbReference>
<proteinExistence type="predicted"/>
<dbReference type="AlphaFoldDB" id="A0A2Z7AXV9"/>
<protein>
    <submittedName>
        <fullName evidence="2">Uncharacterized protein</fullName>
    </submittedName>
</protein>
<evidence type="ECO:0000256" key="1">
    <source>
        <dbReference type="SAM" id="MobiDB-lite"/>
    </source>
</evidence>
<evidence type="ECO:0000313" key="2">
    <source>
        <dbReference type="EMBL" id="KZV26303.1"/>
    </source>
</evidence>
<sequence length="138" mass="15838">MRVNTTVACDWLNFEFQSLRLILVATGSRRANIRFSKESPRVDYCYTRGNQQREFFVNLLVRRRRFGNKRKSVDARISDQSRDLKSVDGLLYLLVTQSKEQCDAVLNNEEGTSGEQPRVARDNYLDAGSVAGRINSSR</sequence>
<name>A0A2Z7AXV9_9LAMI</name>